<dbReference type="GO" id="GO:0005829">
    <property type="term" value="C:cytosol"/>
    <property type="evidence" value="ECO:0007669"/>
    <property type="project" value="TreeGrafter"/>
</dbReference>
<dbReference type="InterPro" id="IPR006073">
    <property type="entry name" value="GTP-bd"/>
</dbReference>
<evidence type="ECO:0000259" key="1">
    <source>
        <dbReference type="Pfam" id="PF01926"/>
    </source>
</evidence>
<name>A0A1S9ZM91_9GAMM</name>
<dbReference type="PANTHER" id="PTHR42714">
    <property type="entry name" value="TRNA MODIFICATION GTPASE GTPBP3"/>
    <property type="match status" value="1"/>
</dbReference>
<evidence type="ECO:0000313" key="3">
    <source>
        <dbReference type="Proteomes" id="UP000190322"/>
    </source>
</evidence>
<dbReference type="AlphaFoldDB" id="A0A1S9ZM91"/>
<dbReference type="InterPro" id="IPR021871">
    <property type="entry name" value="DUF3482"/>
</dbReference>
<dbReference type="GO" id="GO:0002098">
    <property type="term" value="P:tRNA wobble uridine modification"/>
    <property type="evidence" value="ECO:0007669"/>
    <property type="project" value="TreeGrafter"/>
</dbReference>
<reference evidence="2 3" key="1">
    <citation type="submission" date="2017-02" db="EMBL/GenBank/DDBJ databases">
        <title>Draft genome sequence of Moraxella canis CCUG 8415A type strain.</title>
        <authorList>
            <person name="Engstrom-Jakobsson H."/>
            <person name="Salva-Serra F."/>
            <person name="Thorell K."/>
            <person name="Gonzales-Siles L."/>
            <person name="Karlsson R."/>
            <person name="Boulund F."/>
            <person name="Engstrand L."/>
            <person name="Moore E."/>
        </authorList>
    </citation>
    <scope>NUCLEOTIDE SEQUENCE [LARGE SCALE GENOMIC DNA]</scope>
    <source>
        <strain evidence="2 3">CCUG 8415A</strain>
    </source>
</reference>
<proteinExistence type="predicted"/>
<dbReference type="Pfam" id="PF11981">
    <property type="entry name" value="DUF3482"/>
    <property type="match status" value="1"/>
</dbReference>
<feature type="domain" description="G" evidence="1">
    <location>
        <begin position="16"/>
        <end position="164"/>
    </location>
</feature>
<gene>
    <name evidence="2" type="ORF">B0180_03875</name>
</gene>
<dbReference type="InterPro" id="IPR027417">
    <property type="entry name" value="P-loop_NTPase"/>
</dbReference>
<comment type="caution">
    <text evidence="2">The sequence shown here is derived from an EMBL/GenBank/DDBJ whole genome shotgun (WGS) entry which is preliminary data.</text>
</comment>
<dbReference type="Proteomes" id="UP000190322">
    <property type="component" value="Unassembled WGS sequence"/>
</dbReference>
<evidence type="ECO:0000313" key="2">
    <source>
        <dbReference type="EMBL" id="OOR84689.1"/>
    </source>
</evidence>
<dbReference type="EMBL" id="MUXT01000004">
    <property type="protein sequence ID" value="OOR84689.1"/>
    <property type="molecule type" value="Genomic_DNA"/>
</dbReference>
<dbReference type="SUPFAM" id="SSF52540">
    <property type="entry name" value="P-loop containing nucleoside triphosphate hydrolases"/>
    <property type="match status" value="1"/>
</dbReference>
<sequence>MVNLMTPTSSNRLTTISVIGHTNVGKTSLLRTLLRDSYFGEVHNASATTRHVSAVDILSKDNVPLITLHDTPGLEDATGVMDFLQDHTDGRADGVERLSDFLQAVHNHDARLDGDFSQEAKVIKSLLEADIALYIIDAKEPVLGKYKDELAILAGSGTPILPVFNFINHPNHHMQAWREMLSRRALHVVNAFDTVAFDFENEMALWSNLSLLSNHDQNIERLKQERSDTWHELMETGSEMIADFLINVAAYHQKIASDADATPTLKQMQNAVRQGESILHDKLLNLYRFYHQSITSERLDITSSTQDVFDSELLTQYGIRTAGGSVTGMIIGAGIDVATLGASLGLGTAIGGVIGGLLPNSTTIKDKAMGVQTLMIDAPTITLLAARAQNLHHHLRHRGHASFSEITTSDQNLPWQSDKLPSPIKKARSHPNYSSLNGSYDDKAALRSDLAQHLAEVLVTHLQRLDMNH</sequence>
<dbReference type="PANTHER" id="PTHR42714:SF7">
    <property type="entry name" value="G DOMAIN-CONTAINING PROTEIN"/>
    <property type="match status" value="1"/>
</dbReference>
<accession>A0A1S9ZM91</accession>
<protein>
    <submittedName>
        <fullName evidence="2">GTP-binding protein</fullName>
    </submittedName>
</protein>
<dbReference type="Pfam" id="PF01926">
    <property type="entry name" value="MMR_HSR1"/>
    <property type="match status" value="1"/>
</dbReference>
<dbReference type="Gene3D" id="3.40.50.300">
    <property type="entry name" value="P-loop containing nucleotide triphosphate hydrolases"/>
    <property type="match status" value="1"/>
</dbReference>
<dbReference type="GO" id="GO:0005525">
    <property type="term" value="F:GTP binding"/>
    <property type="evidence" value="ECO:0007669"/>
    <property type="project" value="InterPro"/>
</dbReference>
<organism evidence="2 3">
    <name type="scientific">Moraxella canis</name>
    <dbReference type="NCBI Taxonomy" id="90239"/>
    <lineage>
        <taxon>Bacteria</taxon>
        <taxon>Pseudomonadati</taxon>
        <taxon>Pseudomonadota</taxon>
        <taxon>Gammaproteobacteria</taxon>
        <taxon>Moraxellales</taxon>
        <taxon>Moraxellaceae</taxon>
        <taxon>Moraxella</taxon>
    </lineage>
</organism>
<dbReference type="GO" id="GO:0030488">
    <property type="term" value="P:tRNA methylation"/>
    <property type="evidence" value="ECO:0007669"/>
    <property type="project" value="TreeGrafter"/>
</dbReference>